<evidence type="ECO:0000256" key="1">
    <source>
        <dbReference type="SAM" id="Phobius"/>
    </source>
</evidence>
<dbReference type="RefSeq" id="WP_259963114.1">
    <property type="nucleotide sequence ID" value="NZ_JAOAMV010000008.1"/>
</dbReference>
<feature type="transmembrane region" description="Helical" evidence="1">
    <location>
        <begin position="73"/>
        <end position="93"/>
    </location>
</feature>
<organism evidence="2 3">
    <name type="scientific">Tsuneonella litorea</name>
    <dbReference type="NCBI Taxonomy" id="2976475"/>
    <lineage>
        <taxon>Bacteria</taxon>
        <taxon>Pseudomonadati</taxon>
        <taxon>Pseudomonadota</taxon>
        <taxon>Alphaproteobacteria</taxon>
        <taxon>Sphingomonadales</taxon>
        <taxon>Erythrobacteraceae</taxon>
        <taxon>Tsuneonella</taxon>
    </lineage>
</organism>
<feature type="transmembrane region" description="Helical" evidence="1">
    <location>
        <begin position="113"/>
        <end position="129"/>
    </location>
</feature>
<keyword evidence="1" id="KW-1133">Transmembrane helix</keyword>
<name>A0A9X2W2Z0_9SPHN</name>
<accession>A0A9X2W2Z0</accession>
<evidence type="ECO:0000313" key="3">
    <source>
        <dbReference type="Proteomes" id="UP001142648"/>
    </source>
</evidence>
<protein>
    <submittedName>
        <fullName evidence="2">Uncharacterized protein</fullName>
    </submittedName>
</protein>
<evidence type="ECO:0000313" key="2">
    <source>
        <dbReference type="EMBL" id="MCT2560003.1"/>
    </source>
</evidence>
<dbReference type="AlphaFoldDB" id="A0A9X2W2Z0"/>
<proteinExistence type="predicted"/>
<keyword evidence="1" id="KW-0812">Transmembrane</keyword>
<comment type="caution">
    <text evidence="2">The sequence shown here is derived from an EMBL/GenBank/DDBJ whole genome shotgun (WGS) entry which is preliminary data.</text>
</comment>
<gene>
    <name evidence="2" type="ORF">N0B51_13550</name>
</gene>
<keyword evidence="3" id="KW-1185">Reference proteome</keyword>
<keyword evidence="1" id="KW-0472">Membrane</keyword>
<dbReference type="EMBL" id="JAOAMV010000008">
    <property type="protein sequence ID" value="MCT2560003.1"/>
    <property type="molecule type" value="Genomic_DNA"/>
</dbReference>
<sequence>MKFVAGICAYFFPALLVLMEAVFRIETSADWSFAAPALAATSVSLLISSLRIKSAKRKESLGGAYSLTVASEADLTYVLFFVTASGIIVWGWVIHEASMQVPPLIFGSYSRPLIVSMVAYFVAQLLVSWKEAQYA</sequence>
<dbReference type="Proteomes" id="UP001142648">
    <property type="component" value="Unassembled WGS sequence"/>
</dbReference>
<feature type="transmembrane region" description="Helical" evidence="1">
    <location>
        <begin position="34"/>
        <end position="52"/>
    </location>
</feature>
<reference evidence="2" key="1">
    <citation type="submission" date="2022-09" db="EMBL/GenBank/DDBJ databases">
        <title>The genome sequence of Tsuneonella sp. YG55.</title>
        <authorList>
            <person name="Liu Y."/>
        </authorList>
    </citation>
    <scope>NUCLEOTIDE SEQUENCE</scope>
    <source>
        <strain evidence="2">YG55</strain>
    </source>
</reference>